<gene>
    <name evidence="3" type="ORF">FSZ17_18720</name>
</gene>
<keyword evidence="1 3" id="KW-0378">Hydrolase</keyword>
<dbReference type="STRING" id="1742359.GCA_001439625_01599"/>
<name>A0A5B8ZEA1_CYTDA</name>
<dbReference type="EMBL" id="CP042593">
    <property type="protein sequence ID" value="QED50199.1"/>
    <property type="molecule type" value="Genomic_DNA"/>
</dbReference>
<dbReference type="AlphaFoldDB" id="A0A5B8ZEA1"/>
<sequence length="290" mass="32964">MSHTVIYKENEHFAIKADFYETNHNNAPVVVYIHGGGLLWGTRKELSEEMIQLYTNNGFCVFSIDYRLAPETKLPDILEDMQDALLWLESEGTKQFSIDPKRIAVVGSSAGGFLALSTGTFKNKPRAIVSFYGYGDISAKWATSPNKFYCQKDKVSKEITNTLVSDQIITEGSVEDRFLLYLYVRQTGEWIPFITGINPLFDQEEILKFCPMYNISKEYPPTLFLHGTKDVDVPYEQSAFMRGALIKEGIEAKLITIPNGEHVFDKDFHNPVVQNALKQVIEFLQVHLSI</sequence>
<dbReference type="Proteomes" id="UP000321555">
    <property type="component" value="Chromosome"/>
</dbReference>
<evidence type="ECO:0000259" key="2">
    <source>
        <dbReference type="Pfam" id="PF20434"/>
    </source>
</evidence>
<accession>A0A5B8ZEA1</accession>
<keyword evidence="4" id="KW-1185">Reference proteome</keyword>
<dbReference type="Gene3D" id="3.40.50.1820">
    <property type="entry name" value="alpha/beta hydrolase"/>
    <property type="match status" value="1"/>
</dbReference>
<dbReference type="GO" id="GO:0016787">
    <property type="term" value="F:hydrolase activity"/>
    <property type="evidence" value="ECO:0007669"/>
    <property type="project" value="UniProtKB-KW"/>
</dbReference>
<proteinExistence type="predicted"/>
<reference evidence="4" key="1">
    <citation type="submission" date="2019-08" db="EMBL/GenBank/DDBJ databases">
        <authorList>
            <person name="Zheng X."/>
        </authorList>
    </citation>
    <scope>NUCLEOTIDE SEQUENCE [LARGE SCALE GENOMIC DNA]</scope>
    <source>
        <strain evidence="4">FJAT-25496</strain>
    </source>
</reference>
<dbReference type="InterPro" id="IPR050300">
    <property type="entry name" value="GDXG_lipolytic_enzyme"/>
</dbReference>
<feature type="domain" description="BD-FAE-like" evidence="2">
    <location>
        <begin position="22"/>
        <end position="243"/>
    </location>
</feature>
<dbReference type="InterPro" id="IPR049492">
    <property type="entry name" value="BD-FAE-like_dom"/>
</dbReference>
<dbReference type="InterPro" id="IPR029058">
    <property type="entry name" value="AB_hydrolase_fold"/>
</dbReference>
<dbReference type="SUPFAM" id="SSF53474">
    <property type="entry name" value="alpha/beta-Hydrolases"/>
    <property type="match status" value="1"/>
</dbReference>
<organism evidence="3 4">
    <name type="scientific">Cytobacillus dafuensis</name>
    <name type="common">Bacillus dafuensis</name>
    <dbReference type="NCBI Taxonomy" id="1742359"/>
    <lineage>
        <taxon>Bacteria</taxon>
        <taxon>Bacillati</taxon>
        <taxon>Bacillota</taxon>
        <taxon>Bacilli</taxon>
        <taxon>Bacillales</taxon>
        <taxon>Bacillaceae</taxon>
        <taxon>Cytobacillus</taxon>
    </lineage>
</organism>
<dbReference type="PANTHER" id="PTHR48081">
    <property type="entry name" value="AB HYDROLASE SUPERFAMILY PROTEIN C4A8.06C"/>
    <property type="match status" value="1"/>
</dbReference>
<evidence type="ECO:0000256" key="1">
    <source>
        <dbReference type="ARBA" id="ARBA00022801"/>
    </source>
</evidence>
<dbReference type="KEGG" id="bda:FSZ17_18720"/>
<evidence type="ECO:0000313" key="3">
    <source>
        <dbReference type="EMBL" id="QED50199.1"/>
    </source>
</evidence>
<evidence type="ECO:0000313" key="4">
    <source>
        <dbReference type="Proteomes" id="UP000321555"/>
    </source>
</evidence>
<dbReference type="Pfam" id="PF20434">
    <property type="entry name" value="BD-FAE"/>
    <property type="match status" value="1"/>
</dbReference>
<protein>
    <submittedName>
        <fullName evidence="3">Alpha/beta hydrolase</fullName>
    </submittedName>
</protein>
<dbReference type="OrthoDB" id="9815425at2"/>